<feature type="non-terminal residue" evidence="8">
    <location>
        <position position="155"/>
    </location>
</feature>
<dbReference type="GO" id="GO:0016020">
    <property type="term" value="C:membrane"/>
    <property type="evidence" value="ECO:0007669"/>
    <property type="project" value="UniProtKB-SubCell"/>
</dbReference>
<protein>
    <recommendedName>
        <fullName evidence="7">MARVEL domain-containing protein</fullName>
    </recommendedName>
</protein>
<dbReference type="InterPro" id="IPR050578">
    <property type="entry name" value="MARVEL-CKLF_proteins"/>
</dbReference>
<dbReference type="OrthoDB" id="10028364at2759"/>
<keyword evidence="2 5" id="KW-0812">Transmembrane</keyword>
<keyword evidence="4 5" id="KW-0472">Membrane</keyword>
<dbReference type="AlphaFoldDB" id="A0A0T6AZD7"/>
<evidence type="ECO:0000256" key="3">
    <source>
        <dbReference type="ARBA" id="ARBA00022989"/>
    </source>
</evidence>
<evidence type="ECO:0000313" key="9">
    <source>
        <dbReference type="Proteomes" id="UP000051574"/>
    </source>
</evidence>
<evidence type="ECO:0000256" key="1">
    <source>
        <dbReference type="ARBA" id="ARBA00004141"/>
    </source>
</evidence>
<dbReference type="PANTHER" id="PTHR22776">
    <property type="entry name" value="MARVEL-CONTAINING POTENTIAL LIPID RAFT-ASSOCIATED PROTEIN"/>
    <property type="match status" value="1"/>
</dbReference>
<dbReference type="InterPro" id="IPR008253">
    <property type="entry name" value="Marvel"/>
</dbReference>
<evidence type="ECO:0000259" key="7">
    <source>
        <dbReference type="PROSITE" id="PS51225"/>
    </source>
</evidence>
<evidence type="ECO:0000256" key="5">
    <source>
        <dbReference type="PROSITE-ProRule" id="PRU00581"/>
    </source>
</evidence>
<reference evidence="8 9" key="1">
    <citation type="submission" date="2015-09" db="EMBL/GenBank/DDBJ databases">
        <title>Draft genome of the scarab beetle Oryctes borbonicus.</title>
        <authorList>
            <person name="Meyer J.M."/>
            <person name="Markov G.V."/>
            <person name="Baskaran P."/>
            <person name="Herrmann M."/>
            <person name="Sommer R.J."/>
            <person name="Roedelsperger C."/>
        </authorList>
    </citation>
    <scope>NUCLEOTIDE SEQUENCE [LARGE SCALE GENOMIC DNA]</scope>
    <source>
        <strain evidence="8">OB123</strain>
        <tissue evidence="8">Whole animal</tissue>
    </source>
</reference>
<gene>
    <name evidence="8" type="ORF">AMK59_7699</name>
</gene>
<evidence type="ECO:0000256" key="6">
    <source>
        <dbReference type="SAM" id="Phobius"/>
    </source>
</evidence>
<dbReference type="PROSITE" id="PS51225">
    <property type="entry name" value="MARVEL"/>
    <property type="match status" value="1"/>
</dbReference>
<organism evidence="8 9">
    <name type="scientific">Oryctes borbonicus</name>
    <dbReference type="NCBI Taxonomy" id="1629725"/>
    <lineage>
        <taxon>Eukaryota</taxon>
        <taxon>Metazoa</taxon>
        <taxon>Ecdysozoa</taxon>
        <taxon>Arthropoda</taxon>
        <taxon>Hexapoda</taxon>
        <taxon>Insecta</taxon>
        <taxon>Pterygota</taxon>
        <taxon>Neoptera</taxon>
        <taxon>Endopterygota</taxon>
        <taxon>Coleoptera</taxon>
        <taxon>Polyphaga</taxon>
        <taxon>Scarabaeiformia</taxon>
        <taxon>Scarabaeidae</taxon>
        <taxon>Dynastinae</taxon>
        <taxon>Oryctes</taxon>
    </lineage>
</organism>
<dbReference type="EMBL" id="LJIG01022548">
    <property type="protein sequence ID" value="KRT79991.1"/>
    <property type="molecule type" value="Genomic_DNA"/>
</dbReference>
<evidence type="ECO:0000256" key="2">
    <source>
        <dbReference type="ARBA" id="ARBA00022692"/>
    </source>
</evidence>
<comment type="caution">
    <text evidence="8">The sequence shown here is derived from an EMBL/GenBank/DDBJ whole genome shotgun (WGS) entry which is preliminary data.</text>
</comment>
<evidence type="ECO:0000256" key="4">
    <source>
        <dbReference type="ARBA" id="ARBA00023136"/>
    </source>
</evidence>
<feature type="transmembrane region" description="Helical" evidence="6">
    <location>
        <begin position="103"/>
        <end position="124"/>
    </location>
</feature>
<dbReference type="Proteomes" id="UP000051574">
    <property type="component" value="Unassembled WGS sequence"/>
</dbReference>
<feature type="transmembrane region" description="Helical" evidence="6">
    <location>
        <begin position="43"/>
        <end position="64"/>
    </location>
</feature>
<feature type="domain" description="MARVEL" evidence="7">
    <location>
        <begin position="33"/>
        <end position="155"/>
    </location>
</feature>
<keyword evidence="9" id="KW-1185">Reference proteome</keyword>
<dbReference type="PANTHER" id="PTHR22776:SF49">
    <property type="entry name" value="MARVEL DOMAIN-CONTAINING PROTEIN"/>
    <property type="match status" value="1"/>
</dbReference>
<accession>A0A0T6AZD7</accession>
<feature type="transmembrane region" description="Helical" evidence="6">
    <location>
        <begin position="70"/>
        <end position="91"/>
    </location>
</feature>
<sequence length="155" mass="17512">MAVTEPGFPSRHTTTTVTSNTTVQTSMRFDPSYLKTLPGILKCIQACSSLLGFIFIQASGTLAYHSTGSVFSTVANIGFWCTGILLIFYLFHIIEKFYKIPWLKFEFIFCLVMAILYFIMAILAVTFNNLYYEIAGIFGFICMAAYGFDAFLKFR</sequence>
<keyword evidence="3 6" id="KW-1133">Transmembrane helix</keyword>
<evidence type="ECO:0000313" key="8">
    <source>
        <dbReference type="EMBL" id="KRT79991.1"/>
    </source>
</evidence>
<feature type="transmembrane region" description="Helical" evidence="6">
    <location>
        <begin position="130"/>
        <end position="152"/>
    </location>
</feature>
<comment type="subcellular location">
    <subcellularLocation>
        <location evidence="1">Membrane</location>
        <topology evidence="1">Multi-pass membrane protein</topology>
    </subcellularLocation>
</comment>
<name>A0A0T6AZD7_9SCAR</name>
<proteinExistence type="predicted"/>